<dbReference type="InterPro" id="IPR012074">
    <property type="entry name" value="GAF_ANTAR"/>
</dbReference>
<keyword evidence="5" id="KW-1185">Reference proteome</keyword>
<dbReference type="PROSITE" id="PS50921">
    <property type="entry name" value="ANTAR"/>
    <property type="match status" value="1"/>
</dbReference>
<evidence type="ECO:0000313" key="5">
    <source>
        <dbReference type="Proteomes" id="UP001651690"/>
    </source>
</evidence>
<protein>
    <submittedName>
        <fullName evidence="4">GAF and ANTAR domain-containing protein</fullName>
    </submittedName>
</protein>
<accession>A0ABT1M3I0</accession>
<dbReference type="Gene3D" id="1.10.10.10">
    <property type="entry name" value="Winged helix-like DNA-binding domain superfamily/Winged helix DNA-binding domain"/>
    <property type="match status" value="1"/>
</dbReference>
<evidence type="ECO:0000313" key="4">
    <source>
        <dbReference type="EMBL" id="MCP9273721.1"/>
    </source>
</evidence>
<dbReference type="PIRSF" id="PIRSF036625">
    <property type="entry name" value="GAF_ANTAR"/>
    <property type="match status" value="1"/>
</dbReference>
<name>A0ABT1M3I0_9MYCO</name>
<dbReference type="Pfam" id="PF13185">
    <property type="entry name" value="GAF_2"/>
    <property type="match status" value="1"/>
</dbReference>
<keyword evidence="1" id="KW-0805">Transcription regulation</keyword>
<keyword evidence="2" id="KW-0804">Transcription</keyword>
<dbReference type="Gene3D" id="3.30.450.40">
    <property type="match status" value="1"/>
</dbReference>
<evidence type="ECO:0000256" key="2">
    <source>
        <dbReference type="ARBA" id="ARBA00023163"/>
    </source>
</evidence>
<dbReference type="InterPro" id="IPR003018">
    <property type="entry name" value="GAF"/>
</dbReference>
<dbReference type="InterPro" id="IPR029016">
    <property type="entry name" value="GAF-like_dom_sf"/>
</dbReference>
<reference evidence="4 5" key="1">
    <citation type="submission" date="2022-06" db="EMBL/GenBank/DDBJ databases">
        <title>Mycolicibacterium sp. CAU 1645 isolated from seawater.</title>
        <authorList>
            <person name="Kim W."/>
        </authorList>
    </citation>
    <scope>NUCLEOTIDE SEQUENCE [LARGE SCALE GENOMIC DNA]</scope>
    <source>
        <strain evidence="4 5">CAU 1645</strain>
    </source>
</reference>
<evidence type="ECO:0000256" key="1">
    <source>
        <dbReference type="ARBA" id="ARBA00023015"/>
    </source>
</evidence>
<dbReference type="EMBL" id="JANDBD010000006">
    <property type="protein sequence ID" value="MCP9273721.1"/>
    <property type="molecule type" value="Genomic_DNA"/>
</dbReference>
<dbReference type="SMART" id="SM00065">
    <property type="entry name" value="GAF"/>
    <property type="match status" value="1"/>
</dbReference>
<sequence length="250" mass="27000">MTQMEYEDQHMVAALSELDGLDVLDDVTFGALHVLCRALHVNDPSLAVTLEAILTSATVAVPAADHAGLNLLIGRNFQPQATIGAAPPKLDALQQRNGTGPCIDASREQDTIEVTDMRTDTRWPEFAHAAVELGVHSMLCVPLWVDERRLGSLSLYAGSPAAFDGNARRLAELYATHAALALLEAQRAEQMQRAIASRDLIGQAKGVLMCRHHITAEQAFDVLKRASQVHNRKLVDIAETVAGTGELPAE</sequence>
<dbReference type="Proteomes" id="UP001651690">
    <property type="component" value="Unassembled WGS sequence"/>
</dbReference>
<organism evidence="4 5">
    <name type="scientific">Mycolicibacterium arenosum</name>
    <dbReference type="NCBI Taxonomy" id="2952157"/>
    <lineage>
        <taxon>Bacteria</taxon>
        <taxon>Bacillati</taxon>
        <taxon>Actinomycetota</taxon>
        <taxon>Actinomycetes</taxon>
        <taxon>Mycobacteriales</taxon>
        <taxon>Mycobacteriaceae</taxon>
        <taxon>Mycolicibacterium</taxon>
    </lineage>
</organism>
<dbReference type="SMART" id="SM01012">
    <property type="entry name" value="ANTAR"/>
    <property type="match status" value="1"/>
</dbReference>
<dbReference type="InterPro" id="IPR036388">
    <property type="entry name" value="WH-like_DNA-bd_sf"/>
</dbReference>
<dbReference type="SUPFAM" id="SSF55781">
    <property type="entry name" value="GAF domain-like"/>
    <property type="match status" value="1"/>
</dbReference>
<gene>
    <name evidence="4" type="ORF">NM203_16150</name>
</gene>
<proteinExistence type="predicted"/>
<feature type="domain" description="ANTAR" evidence="3">
    <location>
        <begin position="181"/>
        <end position="242"/>
    </location>
</feature>
<dbReference type="InterPro" id="IPR005561">
    <property type="entry name" value="ANTAR"/>
</dbReference>
<dbReference type="RefSeq" id="WP_255061031.1">
    <property type="nucleotide sequence ID" value="NZ_JANDBD010000006.1"/>
</dbReference>
<evidence type="ECO:0000259" key="3">
    <source>
        <dbReference type="PROSITE" id="PS50921"/>
    </source>
</evidence>
<dbReference type="Pfam" id="PF03861">
    <property type="entry name" value="ANTAR"/>
    <property type="match status" value="1"/>
</dbReference>
<comment type="caution">
    <text evidence="4">The sequence shown here is derived from an EMBL/GenBank/DDBJ whole genome shotgun (WGS) entry which is preliminary data.</text>
</comment>